<feature type="region of interest" description="Disordered" evidence="1">
    <location>
        <begin position="226"/>
        <end position="251"/>
    </location>
</feature>
<feature type="region of interest" description="Disordered" evidence="1">
    <location>
        <begin position="109"/>
        <end position="153"/>
    </location>
</feature>
<feature type="region of interest" description="Disordered" evidence="1">
    <location>
        <begin position="358"/>
        <end position="395"/>
    </location>
</feature>
<feature type="compositionally biased region" description="Basic and acidic residues" evidence="1">
    <location>
        <begin position="226"/>
        <end position="236"/>
    </location>
</feature>
<reference evidence="2 3" key="1">
    <citation type="journal article" date="2018" name="Mycol. Prog.">
        <title>Coniella lustricola, a new species from submerged detritus.</title>
        <authorList>
            <person name="Raudabaugh D.B."/>
            <person name="Iturriaga T."/>
            <person name="Carver A."/>
            <person name="Mondo S."/>
            <person name="Pangilinan J."/>
            <person name="Lipzen A."/>
            <person name="He G."/>
            <person name="Amirebrahimi M."/>
            <person name="Grigoriev I.V."/>
            <person name="Miller A.N."/>
        </authorList>
    </citation>
    <scope>NUCLEOTIDE SEQUENCE [LARGE SCALE GENOMIC DNA]</scope>
    <source>
        <strain evidence="2 3">B22-T-1</strain>
    </source>
</reference>
<sequence>MPGAAATSSGYHLKTSSQDFDVQRFYRDTNGKSSAASMRAVLVNKGLAYAESLQPDYRYKEVDDELDWDPACLAQAKSLPSMLAHPTWRNLVNAITIWVEEKDIRGKLKTNRTDENSSPVQASFAVPEPRPAQAAGATPTPQPLAQSSHGHATGQAVLQAAINKASTDESTNTSLHAQKKNDRHPLHWLNPQHLSMPFGEGYQSTNNSFIRETATKDTLPAVSDKANEKELPKNESHFLPSQLSGTAPAPDIESTNVCDNAPASVASQPATGAQEESPLVKKSPMHVASDDQINTEPDSQSTQALFQTATTVKVTQIPSPSHKAPATQLQSVSAHPQQIRHLTSPAVPLPVPAPKALSARTSMAISGNKDGSAATTGHVQHSLEPVPKTQQQIVP</sequence>
<dbReference type="EMBL" id="KZ678545">
    <property type="protein sequence ID" value="PSR80053.1"/>
    <property type="molecule type" value="Genomic_DNA"/>
</dbReference>
<proteinExistence type="predicted"/>
<evidence type="ECO:0000313" key="3">
    <source>
        <dbReference type="Proteomes" id="UP000241462"/>
    </source>
</evidence>
<gene>
    <name evidence="2" type="ORF">BD289DRAFT_491290</name>
</gene>
<feature type="compositionally biased region" description="Low complexity" evidence="1">
    <location>
        <begin position="131"/>
        <end position="146"/>
    </location>
</feature>
<name>A0A2T2ZZG1_9PEZI</name>
<evidence type="ECO:0000313" key="2">
    <source>
        <dbReference type="EMBL" id="PSR80053.1"/>
    </source>
</evidence>
<keyword evidence="3" id="KW-1185">Reference proteome</keyword>
<accession>A0A2T2ZZG1</accession>
<evidence type="ECO:0000256" key="1">
    <source>
        <dbReference type="SAM" id="MobiDB-lite"/>
    </source>
</evidence>
<organism evidence="2 3">
    <name type="scientific">Coniella lustricola</name>
    <dbReference type="NCBI Taxonomy" id="2025994"/>
    <lineage>
        <taxon>Eukaryota</taxon>
        <taxon>Fungi</taxon>
        <taxon>Dikarya</taxon>
        <taxon>Ascomycota</taxon>
        <taxon>Pezizomycotina</taxon>
        <taxon>Sordariomycetes</taxon>
        <taxon>Sordariomycetidae</taxon>
        <taxon>Diaporthales</taxon>
        <taxon>Schizoparmaceae</taxon>
        <taxon>Coniella</taxon>
    </lineage>
</organism>
<dbReference type="Proteomes" id="UP000241462">
    <property type="component" value="Unassembled WGS sequence"/>
</dbReference>
<dbReference type="AlphaFoldDB" id="A0A2T2ZZG1"/>
<protein>
    <submittedName>
        <fullName evidence="2">Uncharacterized protein</fullName>
    </submittedName>
</protein>
<dbReference type="InParanoid" id="A0A2T2ZZG1"/>